<evidence type="ECO:0000256" key="4">
    <source>
        <dbReference type="ARBA" id="ARBA00022723"/>
    </source>
</evidence>
<dbReference type="InterPro" id="IPR029061">
    <property type="entry name" value="THDP-binding"/>
</dbReference>
<evidence type="ECO:0000313" key="8">
    <source>
        <dbReference type="Proteomes" id="UP000591941"/>
    </source>
</evidence>
<evidence type="ECO:0000259" key="6">
    <source>
        <dbReference type="Pfam" id="PF00456"/>
    </source>
</evidence>
<name>A0A841R3G5_9FIRM</name>
<keyword evidence="4" id="KW-0479">Metal-binding</keyword>
<comment type="cofactor">
    <cofactor evidence="1">
        <name>thiamine diphosphate</name>
        <dbReference type="ChEBI" id="CHEBI:58937"/>
    </cofactor>
</comment>
<dbReference type="Pfam" id="PF00456">
    <property type="entry name" value="Transketolase_N"/>
    <property type="match status" value="1"/>
</dbReference>
<dbReference type="AlphaFoldDB" id="A0A841R3G5"/>
<accession>A0A841R3G5</accession>
<dbReference type="PANTHER" id="PTHR47514:SF1">
    <property type="entry name" value="TRANSKETOLASE N-TERMINAL SECTION-RELATED"/>
    <property type="match status" value="1"/>
</dbReference>
<comment type="similarity">
    <text evidence="2">Belongs to the transketolase family.</text>
</comment>
<comment type="caution">
    <text evidence="7">The sequence shown here is derived from an EMBL/GenBank/DDBJ whole genome shotgun (WGS) entry which is preliminary data.</text>
</comment>
<dbReference type="EC" id="2.2.1.1" evidence="7"/>
<protein>
    <submittedName>
        <fullName evidence="7">Transketolase</fullName>
        <ecNumber evidence="7">2.2.1.1</ecNumber>
    </submittedName>
</protein>
<feature type="domain" description="Transketolase N-terminal" evidence="6">
    <location>
        <begin position="19"/>
        <end position="262"/>
    </location>
</feature>
<keyword evidence="5" id="KW-0786">Thiamine pyrophosphate</keyword>
<dbReference type="EMBL" id="JACHHI010000001">
    <property type="protein sequence ID" value="MBB6477132.1"/>
    <property type="molecule type" value="Genomic_DNA"/>
</dbReference>
<dbReference type="PANTHER" id="PTHR47514">
    <property type="entry name" value="TRANSKETOLASE N-TERMINAL SECTION-RELATED"/>
    <property type="match status" value="1"/>
</dbReference>
<dbReference type="InterPro" id="IPR005474">
    <property type="entry name" value="Transketolase_N"/>
</dbReference>
<dbReference type="GO" id="GO:0046872">
    <property type="term" value="F:metal ion binding"/>
    <property type="evidence" value="ECO:0007669"/>
    <property type="project" value="UniProtKB-KW"/>
</dbReference>
<dbReference type="RefSeq" id="WP_159821987.1">
    <property type="nucleotide sequence ID" value="NZ_CABWNB010000001.1"/>
</dbReference>
<evidence type="ECO:0000256" key="2">
    <source>
        <dbReference type="ARBA" id="ARBA00007131"/>
    </source>
</evidence>
<organism evidence="7 8">
    <name type="scientific">Negativicoccus succinicivorans</name>
    <dbReference type="NCBI Taxonomy" id="620903"/>
    <lineage>
        <taxon>Bacteria</taxon>
        <taxon>Bacillati</taxon>
        <taxon>Bacillota</taxon>
        <taxon>Negativicutes</taxon>
        <taxon>Veillonellales</taxon>
        <taxon>Veillonellaceae</taxon>
        <taxon>Negativicoccus</taxon>
    </lineage>
</organism>
<evidence type="ECO:0000256" key="3">
    <source>
        <dbReference type="ARBA" id="ARBA00022679"/>
    </source>
</evidence>
<dbReference type="InterPro" id="IPR049557">
    <property type="entry name" value="Transketolase_CS"/>
</dbReference>
<dbReference type="Proteomes" id="UP000591941">
    <property type="component" value="Unassembled WGS sequence"/>
</dbReference>
<dbReference type="GeneID" id="93485439"/>
<evidence type="ECO:0000256" key="1">
    <source>
        <dbReference type="ARBA" id="ARBA00001964"/>
    </source>
</evidence>
<reference evidence="7 8" key="1">
    <citation type="submission" date="2020-08" db="EMBL/GenBank/DDBJ databases">
        <title>Genomic Encyclopedia of Type Strains, Phase IV (KMG-IV): sequencing the most valuable type-strain genomes for metagenomic binning, comparative biology and taxonomic classification.</title>
        <authorList>
            <person name="Goeker M."/>
        </authorList>
    </citation>
    <scope>NUCLEOTIDE SEQUENCE [LARGE SCALE GENOMIC DNA]</scope>
    <source>
        <strain evidence="7 8">DSM 21255</strain>
    </source>
</reference>
<dbReference type="Gene3D" id="3.40.50.970">
    <property type="match status" value="1"/>
</dbReference>
<evidence type="ECO:0000256" key="5">
    <source>
        <dbReference type="ARBA" id="ARBA00023052"/>
    </source>
</evidence>
<dbReference type="PROSITE" id="PS00801">
    <property type="entry name" value="TRANSKETOLASE_1"/>
    <property type="match status" value="1"/>
</dbReference>
<dbReference type="OrthoDB" id="8732661at2"/>
<dbReference type="CDD" id="cd02012">
    <property type="entry name" value="TPP_TK"/>
    <property type="match status" value="1"/>
</dbReference>
<proteinExistence type="inferred from homology"/>
<gene>
    <name evidence="7" type="ORF">HNR45_000154</name>
</gene>
<dbReference type="SUPFAM" id="SSF52518">
    <property type="entry name" value="Thiamin diphosphate-binding fold (THDP-binding)"/>
    <property type="match status" value="1"/>
</dbReference>
<sequence>MTALTDKQFKEVTTFARQMRRDILKMVTDAKSGHPGGSLSITDLLALLYNVEMNIDPMDSHRPNRDRLVLSKGHAAPGLYAALAGRGFFAKEELWHLRKIDAMLQGHPDMKHTPGVEMTTGSLGQGFSAACGMALNAKLENDLYHTFVIVGDGESQEGQVWEAAMFAGHYKLDTLTAFIDFNGLQIDGKITDVMSPLPLPDKFRAFNWHTIEVDGHDINALHEAITEARETKTMPTAIIMKTVKGKGICEMENQAGWHGKAPSLEEYNLYIKELEDE</sequence>
<dbReference type="GO" id="GO:0004802">
    <property type="term" value="F:transketolase activity"/>
    <property type="evidence" value="ECO:0007669"/>
    <property type="project" value="UniProtKB-EC"/>
</dbReference>
<evidence type="ECO:0000313" key="7">
    <source>
        <dbReference type="EMBL" id="MBB6477132.1"/>
    </source>
</evidence>
<keyword evidence="3 7" id="KW-0808">Transferase</keyword>
<keyword evidence="8" id="KW-1185">Reference proteome</keyword>